<dbReference type="RefSeq" id="WP_013071639.1">
    <property type="nucleotide sequence ID" value="NZ_CAJXAW010000037.1"/>
</dbReference>
<proteinExistence type="predicted"/>
<gene>
    <name evidence="1" type="ORF">DGQ38_18390</name>
</gene>
<dbReference type="AlphaFoldDB" id="A0A3D5J4W4"/>
<protein>
    <submittedName>
        <fullName evidence="1">Uncharacterized protein</fullName>
    </submittedName>
</protein>
<accession>A0A3D5J4W4</accession>
<reference evidence="1 2" key="1">
    <citation type="journal article" date="2018" name="Nat. Biotechnol.">
        <title>A standardized bacterial taxonomy based on genome phylogeny substantially revises the tree of life.</title>
        <authorList>
            <person name="Parks D.H."/>
            <person name="Chuvochina M."/>
            <person name="Waite D.W."/>
            <person name="Rinke C."/>
            <person name="Skarshewski A."/>
            <person name="Chaumeil P.A."/>
            <person name="Hugenholtz P."/>
        </authorList>
    </citation>
    <scope>NUCLEOTIDE SEQUENCE [LARGE SCALE GENOMIC DNA]</scope>
    <source>
        <strain evidence="1">UBA9359</strain>
    </source>
</reference>
<comment type="caution">
    <text evidence="1">The sequence shown here is derived from an EMBL/GenBank/DDBJ whole genome shotgun (WGS) entry which is preliminary data.</text>
</comment>
<name>A0A3D5J4W4_9FLAO</name>
<evidence type="ECO:0000313" key="2">
    <source>
        <dbReference type="Proteomes" id="UP000264330"/>
    </source>
</evidence>
<dbReference type="Proteomes" id="UP000264330">
    <property type="component" value="Unassembled WGS sequence"/>
</dbReference>
<sequence>MEINFFKQVYSYRELCIKKDLREVAMWELFLEDINEDLGSLLKLEKLMINDARLAGTLHGMRREVILCTAGLCKFEQELKKELEYGKSEYGDQHINLYERHRMRYLRIVEKHHLLKKSIYKRLSERKN</sequence>
<evidence type="ECO:0000313" key="1">
    <source>
        <dbReference type="EMBL" id="HCV83013.1"/>
    </source>
</evidence>
<organism evidence="1 2">
    <name type="scientific">Zunongwangia profunda</name>
    <dbReference type="NCBI Taxonomy" id="398743"/>
    <lineage>
        <taxon>Bacteria</taxon>
        <taxon>Pseudomonadati</taxon>
        <taxon>Bacteroidota</taxon>
        <taxon>Flavobacteriia</taxon>
        <taxon>Flavobacteriales</taxon>
        <taxon>Flavobacteriaceae</taxon>
        <taxon>Zunongwangia</taxon>
    </lineage>
</organism>
<dbReference type="EMBL" id="DPMF01000420">
    <property type="protein sequence ID" value="HCV83013.1"/>
    <property type="molecule type" value="Genomic_DNA"/>
</dbReference>